<feature type="transmembrane region" description="Helical" evidence="6">
    <location>
        <begin position="265"/>
        <end position="286"/>
    </location>
</feature>
<feature type="transmembrane region" description="Helical" evidence="6">
    <location>
        <begin position="355"/>
        <end position="374"/>
    </location>
</feature>
<dbReference type="PANTHER" id="PTHR43124:SF3">
    <property type="entry name" value="CHLORAMPHENICOL EFFLUX PUMP RV0191"/>
    <property type="match status" value="1"/>
</dbReference>
<evidence type="ECO:0000313" key="8">
    <source>
        <dbReference type="EMBL" id="MDS0296077.1"/>
    </source>
</evidence>
<keyword evidence="4 6" id="KW-1133">Transmembrane helix</keyword>
<accession>A0ABU2G5K7</accession>
<dbReference type="Pfam" id="PF07690">
    <property type="entry name" value="MFS_1"/>
    <property type="match status" value="2"/>
</dbReference>
<keyword evidence="5 6" id="KW-0472">Membrane</keyword>
<feature type="transmembrane region" description="Helical" evidence="6">
    <location>
        <begin position="386"/>
        <end position="404"/>
    </location>
</feature>
<dbReference type="SUPFAM" id="SSF103473">
    <property type="entry name" value="MFS general substrate transporter"/>
    <property type="match status" value="1"/>
</dbReference>
<keyword evidence="9" id="KW-1185">Reference proteome</keyword>
<feature type="transmembrane region" description="Helical" evidence="6">
    <location>
        <begin position="231"/>
        <end position="253"/>
    </location>
</feature>
<dbReference type="Proteomes" id="UP001254813">
    <property type="component" value="Unassembled WGS sequence"/>
</dbReference>
<feature type="transmembrane region" description="Helical" evidence="6">
    <location>
        <begin position="91"/>
        <end position="121"/>
    </location>
</feature>
<dbReference type="InterPro" id="IPR011701">
    <property type="entry name" value="MFS"/>
</dbReference>
<evidence type="ECO:0000256" key="2">
    <source>
        <dbReference type="ARBA" id="ARBA00022475"/>
    </source>
</evidence>
<dbReference type="InterPro" id="IPR036259">
    <property type="entry name" value="MFS_trans_sf"/>
</dbReference>
<feature type="domain" description="Major facilitator superfamily (MFS) profile" evidence="7">
    <location>
        <begin position="21"/>
        <end position="409"/>
    </location>
</feature>
<reference evidence="8 9" key="1">
    <citation type="submission" date="2022-06" db="EMBL/GenBank/DDBJ databases">
        <title>Halogeometricum sp. a new haloarchaeum isolate from saline soil.</title>
        <authorList>
            <person name="Strakova D."/>
            <person name="Galisteo C."/>
            <person name="Sanchez-Porro C."/>
            <person name="Ventosa A."/>
        </authorList>
    </citation>
    <scope>NUCLEOTIDE SEQUENCE [LARGE SCALE GENOMIC DNA]</scope>
    <source>
        <strain evidence="9">S3BR25-2</strain>
    </source>
</reference>
<comment type="subcellular location">
    <subcellularLocation>
        <location evidence="1">Cell membrane</location>
        <topology evidence="1">Multi-pass membrane protein</topology>
    </subcellularLocation>
</comment>
<evidence type="ECO:0000259" key="7">
    <source>
        <dbReference type="PROSITE" id="PS50850"/>
    </source>
</evidence>
<dbReference type="RefSeq" id="WP_310930062.1">
    <property type="nucleotide sequence ID" value="NZ_JAMQOQ010000005.1"/>
</dbReference>
<keyword evidence="2" id="KW-1003">Cell membrane</keyword>
<dbReference type="InterPro" id="IPR020846">
    <property type="entry name" value="MFS_dom"/>
</dbReference>
<organism evidence="8 9">
    <name type="scientific">Halogeometricum luteum</name>
    <dbReference type="NCBI Taxonomy" id="2950537"/>
    <lineage>
        <taxon>Archaea</taxon>
        <taxon>Methanobacteriati</taxon>
        <taxon>Methanobacteriota</taxon>
        <taxon>Stenosarchaea group</taxon>
        <taxon>Halobacteria</taxon>
        <taxon>Halobacteriales</taxon>
        <taxon>Haloferacaceae</taxon>
        <taxon>Halogeometricum</taxon>
    </lineage>
</organism>
<dbReference type="PROSITE" id="PS50850">
    <property type="entry name" value="MFS"/>
    <property type="match status" value="1"/>
</dbReference>
<proteinExistence type="predicted"/>
<evidence type="ECO:0000256" key="6">
    <source>
        <dbReference type="SAM" id="Phobius"/>
    </source>
</evidence>
<sequence length="414" mass="42223">MRVLQSVLNELRALWGGGRGTSLVAIAGGWGTLLGARMIYPVLLPYLRDAFDISLTVAGLLVTVLWLGSAVGQLPGGLLADRYSERSVMTAGALVVAAALVLVAAAPTALVLFAATALVGLGQSLYPIARITMLSQIYPDRIGSALGVTMATGDLGQTVLPPVAGVLAAAVAWQAGLLFVVPLLLVAGFVVRVTLPAGGGSDSGTDADAASADPLPSESVRDVLAEFRGSNLGFVSFILFLYILIWQSFTGLYPTYLVEQKGLSSAAAGTLFSAFFAFGVVVKPVAGAAYDRIGLRNTLVAVLVGPVAGLALLPVVEGFWPLAALTAVVSTMLGSGAVTQSFLSDAFSEEVRGTGLGVVRTTVATLGAAGPVLFGGLADRGYFDEGYVLLAAVLAVVVLLTLRLPTSSSPSPSG</sequence>
<comment type="caution">
    <text evidence="8">The sequence shown here is derived from an EMBL/GenBank/DDBJ whole genome shotgun (WGS) entry which is preliminary data.</text>
</comment>
<dbReference type="EMBL" id="JAMQOQ010000005">
    <property type="protein sequence ID" value="MDS0296077.1"/>
    <property type="molecule type" value="Genomic_DNA"/>
</dbReference>
<gene>
    <name evidence="8" type="ORF">NDI79_18025</name>
</gene>
<feature type="transmembrane region" description="Helical" evidence="6">
    <location>
        <begin position="52"/>
        <end position="71"/>
    </location>
</feature>
<feature type="transmembrane region" description="Helical" evidence="6">
    <location>
        <begin position="20"/>
        <end position="40"/>
    </location>
</feature>
<dbReference type="PANTHER" id="PTHR43124">
    <property type="entry name" value="PURINE EFFLUX PUMP PBUE"/>
    <property type="match status" value="1"/>
</dbReference>
<evidence type="ECO:0000256" key="4">
    <source>
        <dbReference type="ARBA" id="ARBA00022989"/>
    </source>
</evidence>
<name>A0ABU2G5K7_9EURY</name>
<feature type="transmembrane region" description="Helical" evidence="6">
    <location>
        <begin position="298"/>
        <end position="316"/>
    </location>
</feature>
<keyword evidence="3 6" id="KW-0812">Transmembrane</keyword>
<evidence type="ECO:0000256" key="1">
    <source>
        <dbReference type="ARBA" id="ARBA00004651"/>
    </source>
</evidence>
<protein>
    <submittedName>
        <fullName evidence="8">MFS transporter</fullName>
    </submittedName>
</protein>
<dbReference type="Gene3D" id="1.20.1250.20">
    <property type="entry name" value="MFS general substrate transporter like domains"/>
    <property type="match status" value="2"/>
</dbReference>
<evidence type="ECO:0000256" key="5">
    <source>
        <dbReference type="ARBA" id="ARBA00023136"/>
    </source>
</evidence>
<evidence type="ECO:0000256" key="3">
    <source>
        <dbReference type="ARBA" id="ARBA00022692"/>
    </source>
</evidence>
<feature type="transmembrane region" description="Helical" evidence="6">
    <location>
        <begin position="166"/>
        <end position="191"/>
    </location>
</feature>
<dbReference type="InterPro" id="IPR050189">
    <property type="entry name" value="MFS_Efflux_Transporters"/>
</dbReference>
<evidence type="ECO:0000313" key="9">
    <source>
        <dbReference type="Proteomes" id="UP001254813"/>
    </source>
</evidence>